<reference evidence="1" key="1">
    <citation type="submission" date="2015-12" db="EMBL/GenBank/DDBJ databases">
        <title>Update maize B73 reference genome by single molecule sequencing technologies.</title>
        <authorList>
            <consortium name="Maize Genome Sequencing Project"/>
            <person name="Ware D."/>
        </authorList>
    </citation>
    <scope>NUCLEOTIDE SEQUENCE [LARGE SCALE GENOMIC DNA]</scope>
    <source>
        <tissue evidence="1">Seedling</tissue>
    </source>
</reference>
<gene>
    <name evidence="1" type="ORF">ZEAMMB73_Zm00001d039261</name>
</gene>
<protein>
    <submittedName>
        <fullName evidence="1">Uncharacterized protein</fullName>
    </submittedName>
</protein>
<organism evidence="1">
    <name type="scientific">Zea mays</name>
    <name type="common">Maize</name>
    <dbReference type="NCBI Taxonomy" id="4577"/>
    <lineage>
        <taxon>Eukaryota</taxon>
        <taxon>Viridiplantae</taxon>
        <taxon>Streptophyta</taxon>
        <taxon>Embryophyta</taxon>
        <taxon>Tracheophyta</taxon>
        <taxon>Spermatophyta</taxon>
        <taxon>Magnoliopsida</taxon>
        <taxon>Liliopsida</taxon>
        <taxon>Poales</taxon>
        <taxon>Poaceae</taxon>
        <taxon>PACMAD clade</taxon>
        <taxon>Panicoideae</taxon>
        <taxon>Andropogonodae</taxon>
        <taxon>Andropogoneae</taxon>
        <taxon>Tripsacinae</taxon>
        <taxon>Zea</taxon>
    </lineage>
</organism>
<dbReference type="InParanoid" id="A0A1D6MES5"/>
<name>A0A1D6MES5_MAIZE</name>
<accession>A0A1D6MES5</accession>
<evidence type="ECO:0000313" key="1">
    <source>
        <dbReference type="EMBL" id="ONM28140.1"/>
    </source>
</evidence>
<dbReference type="EMBL" id="CM007649">
    <property type="protein sequence ID" value="ONM28140.1"/>
    <property type="molecule type" value="Genomic_DNA"/>
</dbReference>
<dbReference type="AlphaFoldDB" id="A0A1D6MES5"/>
<proteinExistence type="predicted"/>
<sequence length="22" mass="2470">MNFTAVRFIYGILTGKECATCM</sequence>